<dbReference type="GO" id="GO:0006361">
    <property type="term" value="P:transcription initiation at RNA polymerase I promoter"/>
    <property type="evidence" value="ECO:0007669"/>
    <property type="project" value="TreeGrafter"/>
</dbReference>
<feature type="region of interest" description="Disordered" evidence="1">
    <location>
        <begin position="405"/>
        <end position="473"/>
    </location>
</feature>
<organism evidence="2 3">
    <name type="scientific">Peltaster fructicola</name>
    <dbReference type="NCBI Taxonomy" id="286661"/>
    <lineage>
        <taxon>Eukaryota</taxon>
        <taxon>Fungi</taxon>
        <taxon>Dikarya</taxon>
        <taxon>Ascomycota</taxon>
        <taxon>Pezizomycotina</taxon>
        <taxon>Dothideomycetes</taxon>
        <taxon>Dothideomycetes incertae sedis</taxon>
        <taxon>Peltaster</taxon>
    </lineage>
</organism>
<evidence type="ECO:0000256" key="1">
    <source>
        <dbReference type="SAM" id="MobiDB-lite"/>
    </source>
</evidence>
<dbReference type="Proteomes" id="UP000503462">
    <property type="component" value="Chromosome 4"/>
</dbReference>
<dbReference type="AlphaFoldDB" id="A0A6H0Y187"/>
<dbReference type="PANTHER" id="PTHR28079:SF1">
    <property type="entry name" value="RNA POLYMERASE I-SPECIFIC TRANSCRIPTION INITIATION FACTOR RRN5"/>
    <property type="match status" value="1"/>
</dbReference>
<dbReference type="EMBL" id="CP051142">
    <property type="protein sequence ID" value="QIX00792.1"/>
    <property type="molecule type" value="Genomic_DNA"/>
</dbReference>
<feature type="region of interest" description="Disordered" evidence="1">
    <location>
        <begin position="541"/>
        <end position="563"/>
    </location>
</feature>
<feature type="compositionally biased region" description="Basic and acidic residues" evidence="1">
    <location>
        <begin position="424"/>
        <end position="433"/>
    </location>
</feature>
<protein>
    <recommendedName>
        <fullName evidence="4">Myb-like domain-containing protein</fullName>
    </recommendedName>
</protein>
<feature type="compositionally biased region" description="Acidic residues" evidence="1">
    <location>
        <begin position="434"/>
        <end position="447"/>
    </location>
</feature>
<name>A0A6H0Y187_9PEZI</name>
<dbReference type="CDD" id="cd00167">
    <property type="entry name" value="SANT"/>
    <property type="match status" value="1"/>
</dbReference>
<dbReference type="InterPro" id="IPR039601">
    <property type="entry name" value="Rrn5"/>
</dbReference>
<dbReference type="GO" id="GO:0042790">
    <property type="term" value="P:nucleolar large rRNA transcription by RNA polymerase I"/>
    <property type="evidence" value="ECO:0007669"/>
    <property type="project" value="InterPro"/>
</dbReference>
<dbReference type="InterPro" id="IPR001005">
    <property type="entry name" value="SANT/Myb"/>
</dbReference>
<evidence type="ECO:0008006" key="4">
    <source>
        <dbReference type="Google" id="ProtNLM"/>
    </source>
</evidence>
<sequence>MSQASYTGSSGTSSSSHNDLPLSGEDPLVTDAHFKQESDTTHSSVYTKNGLLRYSTLKAFCEVLRQDVNDVEWQSNVEETALPASTIGASYWTHVEKDIFFHNLEIYGPTNLPAIASAIGSKSVPEVQQYLLALDDGLHQYYDNSRSRRGPSFVQTPAAADVDPDYELSLDVLAEKLEQYLHQRVCEGEKTRYGEDWIIDDARAQVIEQKINQPEPTEDSEGRPFNDGINNTTNKQHDVTTAVFPSAILLNPSSFISLSQNVFMNSNIDEAHYDKLPVTTEDSVGPSILRSAFEMFHDICNNYTKRIVHAAHFQAMTRLRSEFDARKVTAVGVTDVHKALDVMHIKRPSPISYWAAAVERYALDVYAHTKRYQHEDDYDRHIGFKLEKGEARKALTKAIASSSVQESMHADKGLSSFQIDSTDEDRRTTHDINADDSNDYDDDDDQDTPGTPIDGDEPLTDSASADLEDSSSDEYEAVREVYLESLDKVNNQIQSNLLRQLLHLPEQQITVQAVLKPRGDLQNAAHIEAWRQSTYVSDWEQYGGSPSEDAFKQTTARTRKRKR</sequence>
<evidence type="ECO:0000313" key="2">
    <source>
        <dbReference type="EMBL" id="QIX00792.1"/>
    </source>
</evidence>
<dbReference type="GO" id="GO:0001181">
    <property type="term" value="F:RNA polymerase I general transcription initiation factor activity"/>
    <property type="evidence" value="ECO:0007669"/>
    <property type="project" value="TreeGrafter"/>
</dbReference>
<gene>
    <name evidence="2" type="ORF">AMS68_006309</name>
</gene>
<reference evidence="2 3" key="1">
    <citation type="journal article" date="2016" name="Sci. Rep.">
        <title>Peltaster fructicola genome reveals evolution from an invasive phytopathogen to an ectophytic parasite.</title>
        <authorList>
            <person name="Xu C."/>
            <person name="Chen H."/>
            <person name="Gleason M.L."/>
            <person name="Xu J.R."/>
            <person name="Liu H."/>
            <person name="Zhang R."/>
            <person name="Sun G."/>
        </authorList>
    </citation>
    <scope>NUCLEOTIDE SEQUENCE [LARGE SCALE GENOMIC DNA]</scope>
    <source>
        <strain evidence="2 3">LNHT1506</strain>
    </source>
</reference>
<accession>A0A6H0Y187</accession>
<proteinExistence type="predicted"/>
<dbReference type="GO" id="GO:0000182">
    <property type="term" value="F:rDNA binding"/>
    <property type="evidence" value="ECO:0007669"/>
    <property type="project" value="TreeGrafter"/>
</dbReference>
<dbReference type="PANTHER" id="PTHR28079">
    <property type="entry name" value="RNA POLYMERASE I-SPECIFIC TRANSCRIPTION INITIATION FACTOR RRN5"/>
    <property type="match status" value="1"/>
</dbReference>
<dbReference type="OrthoDB" id="2240312at2759"/>
<feature type="region of interest" description="Disordered" evidence="1">
    <location>
        <begin position="1"/>
        <end position="27"/>
    </location>
</feature>
<feature type="region of interest" description="Disordered" evidence="1">
    <location>
        <begin position="211"/>
        <end position="231"/>
    </location>
</feature>
<evidence type="ECO:0000313" key="3">
    <source>
        <dbReference type="Proteomes" id="UP000503462"/>
    </source>
</evidence>
<feature type="compositionally biased region" description="Low complexity" evidence="1">
    <location>
        <begin position="1"/>
        <end position="16"/>
    </location>
</feature>
<dbReference type="GO" id="GO:0000500">
    <property type="term" value="C:RNA polymerase I upstream activating factor complex"/>
    <property type="evidence" value="ECO:0007669"/>
    <property type="project" value="InterPro"/>
</dbReference>
<keyword evidence="3" id="KW-1185">Reference proteome</keyword>